<reference evidence="5" key="1">
    <citation type="submission" date="2020-07" db="EMBL/GenBank/DDBJ databases">
        <authorList>
            <person name="Ferguson B K."/>
        </authorList>
    </citation>
    <scope>NUCLEOTIDE SEQUENCE</scope>
    <source>
        <strain evidence="5">L06</strain>
    </source>
</reference>
<accession>A0A6V7KX89</accession>
<keyword evidence="3" id="KW-0677">Repeat</keyword>
<organism evidence="5">
    <name type="scientific">Bracon brevicornis</name>
    <dbReference type="NCBI Taxonomy" id="1563983"/>
    <lineage>
        <taxon>Eukaryota</taxon>
        <taxon>Metazoa</taxon>
        <taxon>Ecdysozoa</taxon>
        <taxon>Arthropoda</taxon>
        <taxon>Hexapoda</taxon>
        <taxon>Insecta</taxon>
        <taxon>Pterygota</taxon>
        <taxon>Neoptera</taxon>
        <taxon>Endopterygota</taxon>
        <taxon>Hymenoptera</taxon>
        <taxon>Apocrita</taxon>
        <taxon>Ichneumonoidea</taxon>
        <taxon>Braconidae</taxon>
        <taxon>Braconinae</taxon>
        <taxon>Bracon</taxon>
    </lineage>
</organism>
<gene>
    <name evidence="5" type="ORF">BBRV_LOCUS91045</name>
</gene>
<dbReference type="AlphaFoldDB" id="A0A6V7KX89"/>
<comment type="similarity">
    <text evidence="4">Belongs to the BRAT1 family.</text>
</comment>
<protein>
    <submittedName>
        <fullName evidence="5">Uncharacterized protein</fullName>
    </submittedName>
</protein>
<sequence>MCVKALQLCNLAIHNFMPPTLALLVETDASMNSLGPTLYKRLHDQNWEVRDSVLEVLITIATISEDKYPAFQDFLLANNFLPFIIEISTTDDESYVRASAVKFIASTVRINQLWDRCLANANLPDKFIKLLKEESEAIVRREAADLINELYVYRKWPKATIECMSSAMAEAAVLDLHWEVKINALNFWKHFIKSHFTDQGMLDGSFPHVTFSKEHRKIVTLDETEIRNRLNKALDEVAKHRCLGVLLATLENDSDLEVSRTAANIIKKLKTFIVKYKLDESPPRVHKLPKDYPTIDSCYKRPPPVNTSPEATDKSSGVIDQIIDENDANLLASIYENSLKMDSDSATTKHITIEKLSQVTRRQFLTTISNLDVDAYIEERSRWLKDYTVCFDSVLEDILTVYEQKDANTMDCY</sequence>
<comment type="subcellular location">
    <subcellularLocation>
        <location evidence="1">Cytoplasm</location>
    </subcellularLocation>
</comment>
<evidence type="ECO:0000313" key="5">
    <source>
        <dbReference type="EMBL" id="CAD1568623.1"/>
    </source>
</evidence>
<dbReference type="EMBL" id="CADCXW020000327">
    <property type="protein sequence ID" value="CAD1568623.1"/>
    <property type="molecule type" value="Genomic_DNA"/>
</dbReference>
<dbReference type="GO" id="GO:0005737">
    <property type="term" value="C:cytoplasm"/>
    <property type="evidence" value="ECO:0007669"/>
    <property type="project" value="UniProtKB-SubCell"/>
</dbReference>
<dbReference type="PANTHER" id="PTHR21331:SF2">
    <property type="entry name" value="BRCA1-ASSOCIATED ATM ACTIVATOR 1"/>
    <property type="match status" value="1"/>
</dbReference>
<evidence type="ECO:0000256" key="4">
    <source>
        <dbReference type="ARBA" id="ARBA00061308"/>
    </source>
</evidence>
<evidence type="ECO:0000256" key="3">
    <source>
        <dbReference type="ARBA" id="ARBA00022737"/>
    </source>
</evidence>
<dbReference type="Pfam" id="PF02985">
    <property type="entry name" value="HEAT"/>
    <property type="match status" value="1"/>
</dbReference>
<dbReference type="GO" id="GO:0008283">
    <property type="term" value="P:cell population proliferation"/>
    <property type="evidence" value="ECO:0007669"/>
    <property type="project" value="InterPro"/>
</dbReference>
<keyword evidence="2" id="KW-0963">Cytoplasm</keyword>
<evidence type="ECO:0000256" key="1">
    <source>
        <dbReference type="ARBA" id="ARBA00004496"/>
    </source>
</evidence>
<dbReference type="PANTHER" id="PTHR21331">
    <property type="entry name" value="BRCA1-ASSOCIATED ATM ACTIVATOR 1"/>
    <property type="match status" value="1"/>
</dbReference>
<dbReference type="InterPro" id="IPR016024">
    <property type="entry name" value="ARM-type_fold"/>
</dbReference>
<name>A0A6V7KX89_9HYME</name>
<dbReference type="SUPFAM" id="SSF48371">
    <property type="entry name" value="ARM repeat"/>
    <property type="match status" value="1"/>
</dbReference>
<dbReference type="GO" id="GO:0005634">
    <property type="term" value="C:nucleus"/>
    <property type="evidence" value="ECO:0007669"/>
    <property type="project" value="TreeGrafter"/>
</dbReference>
<dbReference type="InterPro" id="IPR000357">
    <property type="entry name" value="HEAT"/>
</dbReference>
<dbReference type="GO" id="GO:0006974">
    <property type="term" value="P:DNA damage response"/>
    <property type="evidence" value="ECO:0007669"/>
    <property type="project" value="InterPro"/>
</dbReference>
<proteinExistence type="inferred from homology"/>
<evidence type="ECO:0000256" key="2">
    <source>
        <dbReference type="ARBA" id="ARBA00022490"/>
    </source>
</evidence>
<dbReference type="InterPro" id="IPR011989">
    <property type="entry name" value="ARM-like"/>
</dbReference>
<dbReference type="InterPro" id="IPR038904">
    <property type="entry name" value="BRAT1"/>
</dbReference>
<dbReference type="Gene3D" id="1.25.10.10">
    <property type="entry name" value="Leucine-rich Repeat Variant"/>
    <property type="match status" value="1"/>
</dbReference>